<feature type="domain" description="DUF7669" evidence="1">
    <location>
        <begin position="12"/>
        <end position="77"/>
    </location>
</feature>
<organism evidence="3 4">
    <name type="scientific">Deinococcus metalli</name>
    <dbReference type="NCBI Taxonomy" id="1141878"/>
    <lineage>
        <taxon>Bacteria</taxon>
        <taxon>Thermotogati</taxon>
        <taxon>Deinococcota</taxon>
        <taxon>Deinococci</taxon>
        <taxon>Deinococcales</taxon>
        <taxon>Deinococcaceae</taxon>
        <taxon>Deinococcus</taxon>
    </lineage>
</organism>
<gene>
    <name evidence="2" type="ORF">GCM10017781_42080</name>
    <name evidence="3" type="ORF">HNQ07_004169</name>
</gene>
<dbReference type="InterPro" id="IPR056086">
    <property type="entry name" value="DUF7669"/>
</dbReference>
<evidence type="ECO:0000313" key="4">
    <source>
        <dbReference type="Proteomes" id="UP000539473"/>
    </source>
</evidence>
<evidence type="ECO:0000259" key="1">
    <source>
        <dbReference type="Pfam" id="PF24706"/>
    </source>
</evidence>
<protein>
    <recommendedName>
        <fullName evidence="1">DUF7669 domain-containing protein</fullName>
    </recommendedName>
</protein>
<accession>A0A7W8KID9</accession>
<dbReference type="Proteomes" id="UP000539473">
    <property type="component" value="Unassembled WGS sequence"/>
</dbReference>
<dbReference type="EMBL" id="JACHFK010000014">
    <property type="protein sequence ID" value="MBB5378662.1"/>
    <property type="molecule type" value="Genomic_DNA"/>
</dbReference>
<dbReference type="AlphaFoldDB" id="A0A7W8KID9"/>
<proteinExistence type="predicted"/>
<comment type="caution">
    <text evidence="3">The sequence shown here is derived from an EMBL/GenBank/DDBJ whole genome shotgun (WGS) entry which is preliminary data.</text>
</comment>
<reference evidence="2" key="4">
    <citation type="submission" date="2024-05" db="EMBL/GenBank/DDBJ databases">
        <authorList>
            <person name="Sun Q."/>
            <person name="Zhou Y."/>
        </authorList>
    </citation>
    <scope>NUCLEOTIDE SEQUENCE</scope>
    <source>
        <strain evidence="2">CGMCC 1.18437</strain>
    </source>
</reference>
<sequence length="85" mass="10051">MTCRDEILSVIRRLIQDRPDGEFGLSEVIQAMRTERSPYHKGTIMSYITSFMCANAPSARYRKYNDLERVGRGRYRLREPHWLPS</sequence>
<dbReference type="Pfam" id="PF24706">
    <property type="entry name" value="DUF7669"/>
    <property type="match status" value="1"/>
</dbReference>
<name>A0A7W8KID9_9DEIO</name>
<evidence type="ECO:0000313" key="5">
    <source>
        <dbReference type="Proteomes" id="UP000619376"/>
    </source>
</evidence>
<dbReference type="Proteomes" id="UP000619376">
    <property type="component" value="Unassembled WGS sequence"/>
</dbReference>
<evidence type="ECO:0000313" key="2">
    <source>
        <dbReference type="EMBL" id="GHF61494.1"/>
    </source>
</evidence>
<dbReference type="EMBL" id="BNAJ01000015">
    <property type="protein sequence ID" value="GHF61494.1"/>
    <property type="molecule type" value="Genomic_DNA"/>
</dbReference>
<reference evidence="3 4" key="3">
    <citation type="submission" date="2020-08" db="EMBL/GenBank/DDBJ databases">
        <title>Genomic Encyclopedia of Type Strains, Phase IV (KMG-IV): sequencing the most valuable type-strain genomes for metagenomic binning, comparative biology and taxonomic classification.</title>
        <authorList>
            <person name="Goeker M."/>
        </authorList>
    </citation>
    <scope>NUCLEOTIDE SEQUENCE [LARGE SCALE GENOMIC DNA]</scope>
    <source>
        <strain evidence="3 4">DSM 27521</strain>
    </source>
</reference>
<reference evidence="5" key="2">
    <citation type="journal article" date="2019" name="Int. J. Syst. Evol. Microbiol.">
        <title>The Global Catalogue of Microorganisms (GCM) 10K type strain sequencing project: providing services to taxonomists for standard genome sequencing and annotation.</title>
        <authorList>
            <consortium name="The Broad Institute Genomics Platform"/>
            <consortium name="The Broad Institute Genome Sequencing Center for Infectious Disease"/>
            <person name="Wu L."/>
            <person name="Ma J."/>
        </authorList>
    </citation>
    <scope>NUCLEOTIDE SEQUENCE [LARGE SCALE GENOMIC DNA]</scope>
    <source>
        <strain evidence="5">CGMCC 1.18437</strain>
    </source>
</reference>
<reference evidence="2" key="1">
    <citation type="journal article" date="2014" name="Int. J. Syst. Evol. Microbiol.">
        <title>Complete genome of a new Firmicutes species belonging to the dominant human colonic microbiota ('Ruminococcus bicirculans') reveals two chromosomes and a selective capacity to utilize plant glucans.</title>
        <authorList>
            <consortium name="NISC Comparative Sequencing Program"/>
            <person name="Wegmann U."/>
            <person name="Louis P."/>
            <person name="Goesmann A."/>
            <person name="Henrissat B."/>
            <person name="Duncan S.H."/>
            <person name="Flint H.J."/>
        </authorList>
    </citation>
    <scope>NUCLEOTIDE SEQUENCE</scope>
    <source>
        <strain evidence="2">CGMCC 1.18437</strain>
    </source>
</reference>
<keyword evidence="5" id="KW-1185">Reference proteome</keyword>
<evidence type="ECO:0000313" key="3">
    <source>
        <dbReference type="EMBL" id="MBB5378662.1"/>
    </source>
</evidence>
<dbReference type="RefSeq" id="WP_184115306.1">
    <property type="nucleotide sequence ID" value="NZ_BNAJ01000015.1"/>
</dbReference>